<evidence type="ECO:0000259" key="1">
    <source>
        <dbReference type="Pfam" id="PF13004"/>
    </source>
</evidence>
<evidence type="ECO:0000313" key="4">
    <source>
        <dbReference type="Proteomes" id="UP001319045"/>
    </source>
</evidence>
<dbReference type="Pfam" id="PF16151">
    <property type="entry name" value="DUF4859"/>
    <property type="match status" value="1"/>
</dbReference>
<dbReference type="InterPro" id="IPR032339">
    <property type="entry name" value="DUF4859"/>
</dbReference>
<dbReference type="InterPro" id="IPR024361">
    <property type="entry name" value="BACON"/>
</dbReference>
<accession>A0ABM7NVM5</accession>
<protein>
    <submittedName>
        <fullName evidence="3">BACON and DUF4859 domain-containing protein</fullName>
    </submittedName>
</protein>
<keyword evidence="4" id="KW-1185">Reference proteome</keyword>
<name>A0ABM7NVM5_9BACT</name>
<dbReference type="InterPro" id="IPR013783">
    <property type="entry name" value="Ig-like_fold"/>
</dbReference>
<dbReference type="Pfam" id="PF19527">
    <property type="entry name" value="DUF6055"/>
    <property type="match status" value="1"/>
</dbReference>
<sequence length="757" mass="83291">MITGFISACTDSNDVVIGNIAISDNEMPKTVDWDEVESTVSFNANSSWTATVDDVTSRAAHTQISWIKLTCPSGSAGDNKMPILLTKNDNDTYREATITVKCGDKLSQITIHQNANPDAVHVMDVSKIPDYAKYYCPGTWNEGFEKGPEGMLRSDAKWSWWRHKSSEHFFVFWAPGFGDNPNAETVPEALRVDVDDLLAKAENFYKTNVEKLGMATTGQGKSVLDKYKMEIYLLYQTEWLATGSGYDNTIGALWVNPSTCKPVGSTIGHEIGHSFQFQVSADKLFTGEAQAMSNGIVPVGFRYGFGQDGSGGCAFWEQCAQWQSFQDYPQEAFTQDANVQVWLKNHNRRFNHEWQRYASYWFQYYYTQKHGIQAYSRIWKESKYPEDPIETYTRLYCGGNLNTLYSDMYDYAAHCANYDFDAVHQYVTDAALNYGTKLYKNSKGYYQVSYDNCPGTTGFNLVSLNIPDAGTEVTAHFNALAVGSAVAAGDAGEIVDADGKSKGNVTTYNKQSNTNAGYRYGFVAIDGSDNSHYGKMFSATSGDATFSIPSGTKKLYLVVLGAPSTYNREGWDDDETNDEQWPYEVSFSNTDLLGNVTIPTGAPESITLSHSASLDSSSPDYVLGTINLLNNGDMGKIAKAFKLQPAEIAAATLSAAKVTADGPTEGKIAIANTNPDGSISYAYSANGTGFWIMADGTAGKWGDSPVYFEYNSTGYSLAYGHKPGASIKGKSYTIRPTMVYMKDGKLYKAVVDLQMNF</sequence>
<dbReference type="InterPro" id="IPR045690">
    <property type="entry name" value="DUF6055"/>
</dbReference>
<dbReference type="EMBL" id="AP024484">
    <property type="protein sequence ID" value="BCS84565.1"/>
    <property type="molecule type" value="Genomic_DNA"/>
</dbReference>
<dbReference type="Gene3D" id="2.60.40.10">
    <property type="entry name" value="Immunoglobulins"/>
    <property type="match status" value="1"/>
</dbReference>
<dbReference type="Proteomes" id="UP001319045">
    <property type="component" value="Chromosome"/>
</dbReference>
<proteinExistence type="predicted"/>
<feature type="domain" description="DUF4859" evidence="2">
    <location>
        <begin position="621"/>
        <end position="742"/>
    </location>
</feature>
<evidence type="ECO:0000313" key="3">
    <source>
        <dbReference type="EMBL" id="BCS84565.1"/>
    </source>
</evidence>
<organism evidence="3 4">
    <name type="scientific">Prevotella herbatica</name>
    <dbReference type="NCBI Taxonomy" id="2801997"/>
    <lineage>
        <taxon>Bacteria</taxon>
        <taxon>Pseudomonadati</taxon>
        <taxon>Bacteroidota</taxon>
        <taxon>Bacteroidia</taxon>
        <taxon>Bacteroidales</taxon>
        <taxon>Prevotellaceae</taxon>
        <taxon>Prevotella</taxon>
    </lineage>
</organism>
<evidence type="ECO:0000259" key="2">
    <source>
        <dbReference type="Pfam" id="PF16151"/>
    </source>
</evidence>
<reference evidence="3 4" key="1">
    <citation type="journal article" date="2022" name="Int. J. Syst. Evol. Microbiol.">
        <title>Prevotella herbatica sp. nov., a plant polysaccharide-decomposing anaerobic bacterium isolated from a methanogenic reactor.</title>
        <authorList>
            <person name="Uek A."/>
            <person name="Tonouchi A."/>
            <person name="Kaku N."/>
            <person name="Ueki K."/>
        </authorList>
    </citation>
    <scope>NUCLEOTIDE SEQUENCE [LARGE SCALE GENOMIC DNA]</scope>
    <source>
        <strain evidence="3 4">WR041</strain>
    </source>
</reference>
<feature type="domain" description="BACON" evidence="1">
    <location>
        <begin position="62"/>
        <end position="114"/>
    </location>
</feature>
<gene>
    <name evidence="3" type="ORF">prwr041_04580</name>
</gene>
<dbReference type="Pfam" id="PF13004">
    <property type="entry name" value="BACON"/>
    <property type="match status" value="1"/>
</dbReference>
<dbReference type="CDD" id="cd14948">
    <property type="entry name" value="BACON"/>
    <property type="match status" value="1"/>
</dbReference>